<name>A0A0N4U1R3_DRAME</name>
<dbReference type="InterPro" id="IPR038013">
    <property type="entry name" value="ALG11"/>
</dbReference>
<accession>A0A0N4U1R3</accession>
<evidence type="ECO:0000256" key="5">
    <source>
        <dbReference type="ARBA" id="ARBA00022018"/>
    </source>
</evidence>
<protein>
    <recommendedName>
        <fullName evidence="5 14">GDP-Man:Man(3)GlcNAc(2)-PP-Dol alpha-1,2-mannosyltransferase</fullName>
        <ecNumber evidence="4 14">2.4.1.131</ecNumber>
    </recommendedName>
</protein>
<evidence type="ECO:0000256" key="10">
    <source>
        <dbReference type="ARBA" id="ARBA00022989"/>
    </source>
</evidence>
<dbReference type="PANTHER" id="PTHR45919">
    <property type="entry name" value="GDP-MAN:MAN(3)GLCNAC(2)-PP-DOL ALPHA-1,2-MANNOSYLTRANSFERASE"/>
    <property type="match status" value="1"/>
</dbReference>
<comment type="subcellular location">
    <subcellularLocation>
        <location evidence="1">Endoplasmic reticulum membrane</location>
        <topology evidence="1">Single-pass membrane protein</topology>
    </subcellularLocation>
</comment>
<evidence type="ECO:0000256" key="3">
    <source>
        <dbReference type="ARBA" id="ARBA00009481"/>
    </source>
</evidence>
<dbReference type="GO" id="GO:0004377">
    <property type="term" value="F:GDP-Man:Man(3)GlcNAc(2)-PP-Dol alpha-1,2-mannosyltransferase activity"/>
    <property type="evidence" value="ECO:0007669"/>
    <property type="project" value="UniProtKB-UniRule"/>
</dbReference>
<dbReference type="Pfam" id="PF00534">
    <property type="entry name" value="Glycos_transf_1"/>
    <property type="match status" value="1"/>
</dbReference>
<evidence type="ECO:0000259" key="15">
    <source>
        <dbReference type="Pfam" id="PF00534"/>
    </source>
</evidence>
<dbReference type="SUPFAM" id="SSF53756">
    <property type="entry name" value="UDP-Glycosyltransferase/glycogen phosphorylase"/>
    <property type="match status" value="1"/>
</dbReference>
<dbReference type="EC" id="2.4.1.131" evidence="4 14"/>
<evidence type="ECO:0000256" key="11">
    <source>
        <dbReference type="ARBA" id="ARBA00023136"/>
    </source>
</evidence>
<comment type="catalytic activity">
    <reaction evidence="12 14">
        <text>an alpha-D-Man-(1-&gt;3)-[alpha-D-Man-(1-&gt;6)]-beta-D-Man-(1-&gt;4)-beta-D-GlcNAc-(1-&gt;4)-alpha-D-GlcNAc-diphospho-di-trans,poly-cis-dolichol + 2 GDP-alpha-D-mannose = an alpha-D-Man-(1-&gt;2)-alpha-D-Man-(1-&gt;2)-alpha-D-Man-(1-&gt;3)-[alpha-D-Man-(1-&gt;6)]-beta-D-Man-(1-&gt;4)-beta-D-GlcNAc-(1-&gt;4)-alpha-D-GlcNAc-diphospho-di-trans,poly-cis-dolichol + 2 GDP + 2 H(+)</text>
        <dbReference type="Rhea" id="RHEA:29523"/>
        <dbReference type="Rhea" id="RHEA-COMP:19515"/>
        <dbReference type="Rhea" id="RHEA-COMP:19516"/>
        <dbReference type="ChEBI" id="CHEBI:15378"/>
        <dbReference type="ChEBI" id="CHEBI:57527"/>
        <dbReference type="ChEBI" id="CHEBI:58189"/>
        <dbReference type="ChEBI" id="CHEBI:132511"/>
        <dbReference type="ChEBI" id="CHEBI:132515"/>
        <dbReference type="EC" id="2.4.1.131"/>
    </reaction>
    <physiologicalReaction direction="left-to-right" evidence="12 14">
        <dbReference type="Rhea" id="RHEA:29524"/>
    </physiologicalReaction>
</comment>
<dbReference type="Pfam" id="PF15924">
    <property type="entry name" value="ALG11_N"/>
    <property type="match status" value="1"/>
</dbReference>
<keyword evidence="6 14" id="KW-0328">Glycosyltransferase</keyword>
<evidence type="ECO:0000313" key="17">
    <source>
        <dbReference type="EMBL" id="VDN54948.1"/>
    </source>
</evidence>
<keyword evidence="11" id="KW-0472">Membrane</keyword>
<dbReference type="CDD" id="cd03806">
    <property type="entry name" value="GT4_ALG11-like"/>
    <property type="match status" value="1"/>
</dbReference>
<evidence type="ECO:0000256" key="4">
    <source>
        <dbReference type="ARBA" id="ARBA00012645"/>
    </source>
</evidence>
<dbReference type="Proteomes" id="UP000038040">
    <property type="component" value="Unplaced"/>
</dbReference>
<keyword evidence="8" id="KW-0812">Transmembrane</keyword>
<keyword evidence="9 14" id="KW-0256">Endoplasmic reticulum</keyword>
<keyword evidence="7 14" id="KW-0808">Transferase</keyword>
<comment type="pathway">
    <text evidence="2 14">Protein modification; protein glycosylation.</text>
</comment>
<dbReference type="InterPro" id="IPR001296">
    <property type="entry name" value="Glyco_trans_1"/>
</dbReference>
<evidence type="ECO:0000256" key="13">
    <source>
        <dbReference type="ARBA" id="ARBA00045128"/>
    </source>
</evidence>
<keyword evidence="10" id="KW-1133">Transmembrane helix</keyword>
<dbReference type="UniPathway" id="UPA00378"/>
<evidence type="ECO:0000256" key="1">
    <source>
        <dbReference type="ARBA" id="ARBA00004389"/>
    </source>
</evidence>
<evidence type="ECO:0000256" key="12">
    <source>
        <dbReference type="ARBA" id="ARBA00045065"/>
    </source>
</evidence>
<feature type="domain" description="Glycosyl transferase family 1" evidence="15">
    <location>
        <begin position="274"/>
        <end position="407"/>
    </location>
</feature>
<evidence type="ECO:0000256" key="9">
    <source>
        <dbReference type="ARBA" id="ARBA00022824"/>
    </source>
</evidence>
<dbReference type="GO" id="GO:0006487">
    <property type="term" value="P:protein N-linked glycosylation"/>
    <property type="evidence" value="ECO:0007669"/>
    <property type="project" value="TreeGrafter"/>
</dbReference>
<gene>
    <name evidence="17" type="ORF">DME_LOCUS4921</name>
</gene>
<evidence type="ECO:0000256" key="8">
    <source>
        <dbReference type="ARBA" id="ARBA00022692"/>
    </source>
</evidence>
<reference evidence="17 19" key="2">
    <citation type="submission" date="2018-11" db="EMBL/GenBank/DDBJ databases">
        <authorList>
            <consortium name="Pathogen Informatics"/>
        </authorList>
    </citation>
    <scope>NUCLEOTIDE SEQUENCE [LARGE SCALE GENOMIC DNA]</scope>
</reference>
<feature type="domain" description="ALG11 mannosyltransferase N-terminal" evidence="16">
    <location>
        <begin position="39"/>
        <end position="248"/>
    </location>
</feature>
<proteinExistence type="inferred from homology"/>
<sequence>MIGFNPVKSVFSWQKNRRKSIAFCASKLFFRCSRRRSENTIAFFHPYCNACGGGERVLWCAISSMQNEFKSKNFRYVIYTGDRDAKPVDFLQKANDRFNVFVDERNLEFIFLKSRAFLEAKYYPVFTLACQALGGLFVGIEAMIKIVPEVFIDTMGCPLTLPLFRWIAGSKVACYVHYPTISSDMISLVESRKPSYNNAQWITRNPFFCFAKLYYYKLFAILYKFCGLSSHIVMVNGSWTMKHINYLWNVPERTFLLYPPCDVNFLLKLKSNSEFLLVNEGKVQILSIGQIRPEKNHGLQLDFLAILKKKLLENNISAKVHLVICGGCRNDDDITRCTQLKNYASNLGLTDSDLKWALNVSFNELISLMKNSLIGLHTMYNEHFGISVVESVASGLITIAHDSGGPKLDILSPIESGQSLGFLASTVEEYVDCALRIIKMTVGERELIRKRAKLSVDRFSDQNFSLNWNRVISIFFTN</sequence>
<evidence type="ECO:0000259" key="16">
    <source>
        <dbReference type="Pfam" id="PF15924"/>
    </source>
</evidence>
<evidence type="ECO:0000256" key="6">
    <source>
        <dbReference type="ARBA" id="ARBA00022676"/>
    </source>
</evidence>
<dbReference type="InterPro" id="IPR031814">
    <property type="entry name" value="ALG11_N"/>
</dbReference>
<dbReference type="GO" id="GO:0005789">
    <property type="term" value="C:endoplasmic reticulum membrane"/>
    <property type="evidence" value="ECO:0007669"/>
    <property type="project" value="UniProtKB-SubCell"/>
</dbReference>
<evidence type="ECO:0000256" key="2">
    <source>
        <dbReference type="ARBA" id="ARBA00004922"/>
    </source>
</evidence>
<dbReference type="Gene3D" id="3.40.50.2000">
    <property type="entry name" value="Glycogen Phosphorylase B"/>
    <property type="match status" value="1"/>
</dbReference>
<evidence type="ECO:0000256" key="7">
    <source>
        <dbReference type="ARBA" id="ARBA00022679"/>
    </source>
</evidence>
<dbReference type="PANTHER" id="PTHR45919:SF1">
    <property type="entry name" value="GDP-MAN:MAN(3)GLCNAC(2)-PP-DOL ALPHA-1,2-MANNOSYLTRANSFERASE"/>
    <property type="match status" value="1"/>
</dbReference>
<comment type="similarity">
    <text evidence="3 14">Belongs to the glycosyltransferase group 1 family. Glycosyltransferase 4 subfamily.</text>
</comment>
<evidence type="ECO:0000313" key="19">
    <source>
        <dbReference type="Proteomes" id="UP000274756"/>
    </source>
</evidence>
<organism evidence="18 20">
    <name type="scientific">Dracunculus medinensis</name>
    <name type="common">Guinea worm</name>
    <dbReference type="NCBI Taxonomy" id="318479"/>
    <lineage>
        <taxon>Eukaryota</taxon>
        <taxon>Metazoa</taxon>
        <taxon>Ecdysozoa</taxon>
        <taxon>Nematoda</taxon>
        <taxon>Chromadorea</taxon>
        <taxon>Rhabditida</taxon>
        <taxon>Spirurina</taxon>
        <taxon>Dracunculoidea</taxon>
        <taxon>Dracunculidae</taxon>
        <taxon>Dracunculus</taxon>
    </lineage>
</organism>
<comment type="function">
    <text evidence="13">GDP-Man:Man(3)GlcNAc(2)-PP-Dol alpha-1,2-mannosyltransferase that operates in the biosynthetic pathway of dolichol-linked oligosaccharides, the glycan precursors employed in protein asparagine (N)-glycosylation. The assembly of dolichol-linked oligosaccharides begins on the cytosolic side of the endoplasmic reticulum membrane and finishes in its lumen. The sequential addition of sugars to dolichol pyrophosphate produces dolichol-linked oligosaccharides containing fourteen sugars, including two GlcNAcs, nine mannoses and three glucoses. Once assembled, the oligosaccharide is transferred from the lipid to nascent proteins by oligosaccharyltransferases. Catalyzes, on the cytoplasmic face of the endoplasmic reticulum, the addition of the fourth and fifth mannose residues to the dolichol-linked oligosaccharide chain, to produce Man(5)GlcNAc(2)-PP-dolichol core oligosaccharide. Man(5)GlcNAc(2)-PP-dolichol is a substrate for ALG3, the following enzyme in the biosynthetic pathway.</text>
</comment>
<reference evidence="20" key="1">
    <citation type="submission" date="2017-02" db="UniProtKB">
        <authorList>
            <consortium name="WormBaseParasite"/>
        </authorList>
    </citation>
    <scope>IDENTIFICATION</scope>
</reference>
<dbReference type="AlphaFoldDB" id="A0A0N4U1R3"/>
<dbReference type="OrthoDB" id="2276068at2759"/>
<keyword evidence="19" id="KW-1185">Reference proteome</keyword>
<dbReference type="STRING" id="318479.A0A0N4U1R3"/>
<evidence type="ECO:0000313" key="18">
    <source>
        <dbReference type="Proteomes" id="UP000038040"/>
    </source>
</evidence>
<evidence type="ECO:0000313" key="20">
    <source>
        <dbReference type="WBParaSite" id="DME_0000056101-mRNA-1"/>
    </source>
</evidence>
<dbReference type="Proteomes" id="UP000274756">
    <property type="component" value="Unassembled WGS sequence"/>
</dbReference>
<dbReference type="EMBL" id="UYYG01001151">
    <property type="protein sequence ID" value="VDN54948.1"/>
    <property type="molecule type" value="Genomic_DNA"/>
</dbReference>
<dbReference type="WBParaSite" id="DME_0000056101-mRNA-1">
    <property type="protein sequence ID" value="DME_0000056101-mRNA-1"/>
    <property type="gene ID" value="DME_0000056101"/>
</dbReference>
<evidence type="ECO:0000256" key="14">
    <source>
        <dbReference type="RuleBase" id="RU367051"/>
    </source>
</evidence>